<dbReference type="InterPro" id="IPR027417">
    <property type="entry name" value="P-loop_NTPase"/>
</dbReference>
<dbReference type="SUPFAM" id="SSF52540">
    <property type="entry name" value="P-loop containing nucleoside triphosphate hydrolases"/>
    <property type="match status" value="1"/>
</dbReference>
<dbReference type="EMBL" id="CP133461">
    <property type="protein sequence ID" value="WMV77967.1"/>
    <property type="molecule type" value="Genomic_DNA"/>
</dbReference>
<proteinExistence type="predicted"/>
<reference evidence="1 2" key="1">
    <citation type="submission" date="2023-08" db="EMBL/GenBank/DDBJ databases">
        <title>Complete genome sequence of Geobacillus thermodenitrificans K1041, a genetically tractable strain representative of the genus Geobacillus.</title>
        <authorList>
            <person name="Kani S."/>
            <person name="Suzuki H."/>
        </authorList>
    </citation>
    <scope>NUCLEOTIDE SEQUENCE [LARGE SCALE GENOMIC DNA]</scope>
    <source>
        <strain evidence="1 2">K1041</strain>
    </source>
</reference>
<gene>
    <name evidence="1" type="ORF">HSX42_01975</name>
</gene>
<organism evidence="1 2">
    <name type="scientific">Geobacillus thermodenitrificans</name>
    <dbReference type="NCBI Taxonomy" id="33940"/>
    <lineage>
        <taxon>Bacteria</taxon>
        <taxon>Bacillati</taxon>
        <taxon>Bacillota</taxon>
        <taxon>Bacilli</taxon>
        <taxon>Bacillales</taxon>
        <taxon>Anoxybacillaceae</taxon>
        <taxon>Geobacillus</taxon>
    </lineage>
</organism>
<dbReference type="RefSeq" id="WP_223812948.1">
    <property type="nucleotide sequence ID" value="NZ_CP020030.1"/>
</dbReference>
<evidence type="ECO:0008006" key="3">
    <source>
        <dbReference type="Google" id="ProtNLM"/>
    </source>
</evidence>
<sequence length="40" mass="4403">MSLHEGDRVGIIGAIGSRKTNLLRIILGLYTPTSRKHIQS</sequence>
<protein>
    <recommendedName>
        <fullName evidence="3">ABC transporter domain-containing protein</fullName>
    </recommendedName>
</protein>
<dbReference type="Proteomes" id="UP001297580">
    <property type="component" value="Chromosome"/>
</dbReference>
<evidence type="ECO:0000313" key="2">
    <source>
        <dbReference type="Proteomes" id="UP001297580"/>
    </source>
</evidence>
<dbReference type="Gene3D" id="3.40.50.300">
    <property type="entry name" value="P-loop containing nucleotide triphosphate hydrolases"/>
    <property type="match status" value="1"/>
</dbReference>
<keyword evidence="2" id="KW-1185">Reference proteome</keyword>
<accession>A0ABY9QIW4</accession>
<name>A0ABY9QIW4_GEOTD</name>
<evidence type="ECO:0000313" key="1">
    <source>
        <dbReference type="EMBL" id="WMV77967.1"/>
    </source>
</evidence>